<evidence type="ECO:0000313" key="2">
    <source>
        <dbReference type="Proteomes" id="UP000001175"/>
    </source>
</evidence>
<reference evidence="1 2" key="1">
    <citation type="journal article" date="2007" name="Photosyn. Res.">
        <title>Complete nucleotide sequence of the freshwater unicellular cyanobacterium Synechococcus elongatus PCC 6301 chromosome: gene content and organization.</title>
        <authorList>
            <person name="Sugita C."/>
            <person name="Ogata K."/>
            <person name="Shikata M."/>
            <person name="Jikuya H."/>
            <person name="Takano J."/>
            <person name="Furumichi M."/>
            <person name="Kanehisa M."/>
            <person name="Omata T."/>
            <person name="Sugiura M."/>
            <person name="Sugita M."/>
        </authorList>
    </citation>
    <scope>NUCLEOTIDE SEQUENCE [LARGE SCALE GENOMIC DNA]</scope>
    <source>
        <strain evidence="2">ATCC 27144 / PCC 6301 / SAUG 1402/1</strain>
    </source>
</reference>
<gene>
    <name evidence="1" type="ordered locus">syc0076_d</name>
</gene>
<dbReference type="eggNOG" id="COG1399">
    <property type="taxonomic scope" value="Bacteria"/>
</dbReference>
<protein>
    <recommendedName>
        <fullName evidence="3">DUF177 domain-containing protein</fullName>
    </recommendedName>
</protein>
<proteinExistence type="predicted"/>
<dbReference type="Proteomes" id="UP000001175">
    <property type="component" value="Chromosome"/>
</dbReference>
<dbReference type="AlphaFoldDB" id="A0A0H3JZP5"/>
<sequence length="89" mass="9856">MARSLLRAFPIQQLLQQPQQTRSWELAEPVEGFESLTPVQGELTVRHGHSFLEVTATAETIVNLTCDRCLWLLQPPPPSQYAGANLATG</sequence>
<dbReference type="RefSeq" id="WP_011242389.1">
    <property type="nucleotide sequence ID" value="NC_006576.1"/>
</dbReference>
<name>A0A0H3JZP5_SYNP6</name>
<dbReference type="KEGG" id="syc:syc0076_d"/>
<accession>A0A0H3JZP5</accession>
<evidence type="ECO:0000313" key="1">
    <source>
        <dbReference type="EMBL" id="BAD78266.1"/>
    </source>
</evidence>
<organism evidence="1 2">
    <name type="scientific">Synechococcus sp. (strain ATCC 27144 / PCC 6301 / SAUG 1402/1)</name>
    <name type="common">Anacystis nidulans</name>
    <dbReference type="NCBI Taxonomy" id="269084"/>
    <lineage>
        <taxon>Bacteria</taxon>
        <taxon>Bacillati</taxon>
        <taxon>Cyanobacteriota</taxon>
        <taxon>Cyanophyceae</taxon>
        <taxon>Synechococcales</taxon>
        <taxon>Synechococcaceae</taxon>
        <taxon>Synechococcus</taxon>
    </lineage>
</organism>
<evidence type="ECO:0008006" key="3">
    <source>
        <dbReference type="Google" id="ProtNLM"/>
    </source>
</evidence>
<dbReference type="EMBL" id="AP008231">
    <property type="protein sequence ID" value="BAD78266.1"/>
    <property type="molecule type" value="Genomic_DNA"/>
</dbReference>